<dbReference type="NCBIfam" id="TIGR00431">
    <property type="entry name" value="TruB"/>
    <property type="match status" value="1"/>
</dbReference>
<dbReference type="InterPro" id="IPR014780">
    <property type="entry name" value="tRNA_psdUridine_synth_TruB"/>
</dbReference>
<dbReference type="Gene3D" id="3.30.2350.10">
    <property type="entry name" value="Pseudouridine synthase"/>
    <property type="match status" value="1"/>
</dbReference>
<evidence type="ECO:0000256" key="5">
    <source>
        <dbReference type="HAMAP-Rule" id="MF_01080"/>
    </source>
</evidence>
<dbReference type="EC" id="5.4.99.25" evidence="5"/>
<name>A0A9Q2D0E6_9STAP</name>
<feature type="active site" description="Nucleophile" evidence="5">
    <location>
        <position position="39"/>
    </location>
</feature>
<evidence type="ECO:0000259" key="6">
    <source>
        <dbReference type="Pfam" id="PF01509"/>
    </source>
</evidence>
<evidence type="ECO:0000313" key="8">
    <source>
        <dbReference type="EMBL" id="MBB5176267.1"/>
    </source>
</evidence>
<dbReference type="InterPro" id="IPR002501">
    <property type="entry name" value="PsdUridine_synth_N"/>
</dbReference>
<gene>
    <name evidence="5" type="primary">truB</name>
    <name evidence="8" type="ORF">HNQ45_001154</name>
</gene>
<dbReference type="GO" id="GO:0160148">
    <property type="term" value="F:tRNA pseudouridine(55) synthase activity"/>
    <property type="evidence" value="ECO:0007669"/>
    <property type="project" value="UniProtKB-EC"/>
</dbReference>
<evidence type="ECO:0000256" key="2">
    <source>
        <dbReference type="ARBA" id="ARBA00005642"/>
    </source>
</evidence>
<proteinExistence type="inferred from homology"/>
<feature type="domain" description="tRNA pseudouridylate synthase B C-terminal" evidence="7">
    <location>
        <begin position="177"/>
        <end position="217"/>
    </location>
</feature>
<evidence type="ECO:0000259" key="7">
    <source>
        <dbReference type="Pfam" id="PF16198"/>
    </source>
</evidence>
<dbReference type="EMBL" id="JACHHF010000006">
    <property type="protein sequence ID" value="MBB5176267.1"/>
    <property type="molecule type" value="Genomic_DNA"/>
</dbReference>
<dbReference type="GO" id="GO:1990481">
    <property type="term" value="P:mRNA pseudouridine synthesis"/>
    <property type="evidence" value="ECO:0007669"/>
    <property type="project" value="TreeGrafter"/>
</dbReference>
<dbReference type="InterPro" id="IPR032819">
    <property type="entry name" value="TruB_C"/>
</dbReference>
<dbReference type="Pfam" id="PF01509">
    <property type="entry name" value="TruB_N"/>
    <property type="match status" value="1"/>
</dbReference>
<dbReference type="PANTHER" id="PTHR13767">
    <property type="entry name" value="TRNA-PSEUDOURIDINE SYNTHASE"/>
    <property type="match status" value="1"/>
</dbReference>
<dbReference type="PANTHER" id="PTHR13767:SF2">
    <property type="entry name" value="PSEUDOURIDYLATE SYNTHASE TRUB1"/>
    <property type="match status" value="1"/>
</dbReference>
<evidence type="ECO:0000256" key="4">
    <source>
        <dbReference type="ARBA" id="ARBA00023235"/>
    </source>
</evidence>
<dbReference type="Proteomes" id="UP000579136">
    <property type="component" value="Unassembled WGS sequence"/>
</dbReference>
<accession>A0A9Q2D0E6</accession>
<comment type="catalytic activity">
    <reaction evidence="1 5">
        <text>uridine(55) in tRNA = pseudouridine(55) in tRNA</text>
        <dbReference type="Rhea" id="RHEA:42532"/>
        <dbReference type="Rhea" id="RHEA-COMP:10101"/>
        <dbReference type="Rhea" id="RHEA-COMP:10102"/>
        <dbReference type="ChEBI" id="CHEBI:65314"/>
        <dbReference type="ChEBI" id="CHEBI:65315"/>
        <dbReference type="EC" id="5.4.99.25"/>
    </reaction>
</comment>
<protein>
    <recommendedName>
        <fullName evidence="5">tRNA pseudouridine synthase B</fullName>
        <ecNumber evidence="5">5.4.99.25</ecNumber>
    </recommendedName>
    <alternativeName>
        <fullName evidence="5">tRNA pseudouridine(55) synthase</fullName>
        <shortName evidence="5">Psi55 synthase</shortName>
    </alternativeName>
    <alternativeName>
        <fullName evidence="5">tRNA pseudouridylate synthase</fullName>
    </alternativeName>
    <alternativeName>
        <fullName evidence="5">tRNA-uridine isomerase</fullName>
    </alternativeName>
</protein>
<dbReference type="CDD" id="cd02573">
    <property type="entry name" value="PseudoU_synth_EcTruB"/>
    <property type="match status" value="1"/>
</dbReference>
<evidence type="ECO:0000313" key="9">
    <source>
        <dbReference type="Proteomes" id="UP000579136"/>
    </source>
</evidence>
<comment type="similarity">
    <text evidence="2 5">Belongs to the pseudouridine synthase TruB family. Type 1 subfamily.</text>
</comment>
<keyword evidence="9" id="KW-1185">Reference proteome</keyword>
<dbReference type="HAMAP" id="MF_01080">
    <property type="entry name" value="TruB_bact"/>
    <property type="match status" value="1"/>
</dbReference>
<dbReference type="GO" id="GO:0031119">
    <property type="term" value="P:tRNA pseudouridine synthesis"/>
    <property type="evidence" value="ECO:0007669"/>
    <property type="project" value="UniProtKB-UniRule"/>
</dbReference>
<dbReference type="SUPFAM" id="SSF55120">
    <property type="entry name" value="Pseudouridine synthase"/>
    <property type="match status" value="1"/>
</dbReference>
<dbReference type="FunFam" id="3.30.2350.10:FF:000011">
    <property type="entry name" value="tRNA pseudouridine synthase B"/>
    <property type="match status" value="1"/>
</dbReference>
<sequence>MYHGVICVDKPKGMTSHDVVSKVRRILHMKKVGHTGTLDPDVTGVLAVVVGQATQLTEILQERQKSYEAVVTLGVSTDTEDASGKVTHTSNVSHITAEMIDETIENFEREYNQTVPMYSSVKVNGKKLYEYARSGEEVTRPNRMVYIHDLKRTGDINFGETIDIPITVTCSKGTYIRTLAVDIGRKLGVDAHMSYLRRTESCGFTLDDTVALDDVTSDSIIPILDVLDDFYKIELKDKLEARGPFFKTVNGQKMSQTDMMKLTKNEDVETVLFIKDNTPIGIYKKHKENEYKPFKMFLSSNDL</sequence>
<evidence type="ECO:0000256" key="1">
    <source>
        <dbReference type="ARBA" id="ARBA00000385"/>
    </source>
</evidence>
<evidence type="ECO:0000256" key="3">
    <source>
        <dbReference type="ARBA" id="ARBA00022694"/>
    </source>
</evidence>
<dbReference type="Pfam" id="PF16198">
    <property type="entry name" value="TruB_C_2"/>
    <property type="match status" value="1"/>
</dbReference>
<dbReference type="RefSeq" id="WP_183674437.1">
    <property type="nucleotide sequence ID" value="NZ_CBCRYX010000005.1"/>
</dbReference>
<keyword evidence="3 5" id="KW-0819">tRNA processing</keyword>
<reference evidence="8 9" key="1">
    <citation type="submission" date="2020-08" db="EMBL/GenBank/DDBJ databases">
        <title>Genomic Encyclopedia of Type Strains, Phase IV (KMG-IV): sequencing the most valuable type-strain genomes for metagenomic binning, comparative biology and taxonomic classification.</title>
        <authorList>
            <person name="Goeker M."/>
        </authorList>
    </citation>
    <scope>NUCLEOTIDE SEQUENCE [LARGE SCALE GENOMIC DNA]</scope>
    <source>
        <strain evidence="8 9">DSM 19163</strain>
    </source>
</reference>
<dbReference type="GO" id="GO:0003723">
    <property type="term" value="F:RNA binding"/>
    <property type="evidence" value="ECO:0007669"/>
    <property type="project" value="InterPro"/>
</dbReference>
<comment type="caution">
    <text evidence="8">The sequence shown here is derived from an EMBL/GenBank/DDBJ whole genome shotgun (WGS) entry which is preliminary data.</text>
</comment>
<dbReference type="AlphaFoldDB" id="A0A9Q2D0E6"/>
<comment type="function">
    <text evidence="5">Responsible for synthesis of pseudouridine from uracil-55 in the psi GC loop of transfer RNAs.</text>
</comment>
<keyword evidence="4 5" id="KW-0413">Isomerase</keyword>
<organism evidence="8 9">
    <name type="scientific">Nosocomiicoccus ampullae</name>
    <dbReference type="NCBI Taxonomy" id="489910"/>
    <lineage>
        <taxon>Bacteria</taxon>
        <taxon>Bacillati</taxon>
        <taxon>Bacillota</taxon>
        <taxon>Bacilli</taxon>
        <taxon>Bacillales</taxon>
        <taxon>Staphylococcaceae</taxon>
        <taxon>Nosocomiicoccus</taxon>
    </lineage>
</organism>
<feature type="domain" description="Pseudouridine synthase II N-terminal" evidence="6">
    <location>
        <begin position="24"/>
        <end position="176"/>
    </location>
</feature>
<dbReference type="InterPro" id="IPR020103">
    <property type="entry name" value="PsdUridine_synth_cat_dom_sf"/>
</dbReference>